<organism evidence="2 3">
    <name type="scientific">Methylomonas subterranea</name>
    <dbReference type="NCBI Taxonomy" id="2952225"/>
    <lineage>
        <taxon>Bacteria</taxon>
        <taxon>Pseudomonadati</taxon>
        <taxon>Pseudomonadota</taxon>
        <taxon>Gammaproteobacteria</taxon>
        <taxon>Methylococcales</taxon>
        <taxon>Methylococcaceae</taxon>
        <taxon>Methylomonas</taxon>
    </lineage>
</organism>
<feature type="transmembrane region" description="Helical" evidence="1">
    <location>
        <begin position="54"/>
        <end position="83"/>
    </location>
</feature>
<evidence type="ECO:0000256" key="1">
    <source>
        <dbReference type="SAM" id="Phobius"/>
    </source>
</evidence>
<keyword evidence="1" id="KW-0812">Transmembrane</keyword>
<sequence length="138" mass="15385">MSEILNSSDDANVIREMIKHENQLVDQRINWMSTIQGLLFAALAFSWDKANCLIPLLCGLGGVIAVITIINLGLATAATQLLLNWYKANHPSYSGPPIIGLYIKSPVDCKYIPYITSLPIWMTFAFLIAWILVYQMAP</sequence>
<evidence type="ECO:0008006" key="4">
    <source>
        <dbReference type="Google" id="ProtNLM"/>
    </source>
</evidence>
<keyword evidence="1" id="KW-0472">Membrane</keyword>
<name>A0ABT1TLR5_9GAMM</name>
<feature type="transmembrane region" description="Helical" evidence="1">
    <location>
        <begin position="111"/>
        <end position="133"/>
    </location>
</feature>
<comment type="caution">
    <text evidence="2">The sequence shown here is derived from an EMBL/GenBank/DDBJ whole genome shotgun (WGS) entry which is preliminary data.</text>
</comment>
<evidence type="ECO:0000313" key="2">
    <source>
        <dbReference type="EMBL" id="MCQ8106401.1"/>
    </source>
</evidence>
<feature type="transmembrane region" description="Helical" evidence="1">
    <location>
        <begin position="29"/>
        <end position="47"/>
    </location>
</feature>
<keyword evidence="1" id="KW-1133">Transmembrane helix</keyword>
<keyword evidence="3" id="KW-1185">Reference proteome</keyword>
<reference evidence="2 3" key="1">
    <citation type="submission" date="2022-07" db="EMBL/GenBank/DDBJ databases">
        <title>Methylomonas rivi sp. nov., Methylomonas rosea sp. nov., Methylomonas aureus sp. nov. and Methylomonas subterranea sp. nov., four novel methanotrophs isolated from a freshwater creek and the deep terrestrial subsurface.</title>
        <authorList>
            <person name="Abin C."/>
            <person name="Sankaranarayanan K."/>
            <person name="Garner C."/>
            <person name="Sindelar R."/>
            <person name="Kotary K."/>
            <person name="Garner R."/>
            <person name="Barclay S."/>
            <person name="Lawson P."/>
            <person name="Krumholz L."/>
        </authorList>
    </citation>
    <scope>NUCLEOTIDE SEQUENCE [LARGE SCALE GENOMIC DNA]</scope>
    <source>
        <strain evidence="2 3">SURF-2</strain>
    </source>
</reference>
<accession>A0ABT1TLR5</accession>
<protein>
    <recommendedName>
        <fullName evidence="4">Transmembrane protein</fullName>
    </recommendedName>
</protein>
<dbReference type="RefSeq" id="WP_256604513.1">
    <property type="nucleotide sequence ID" value="NZ_JANIBJ010000068.1"/>
</dbReference>
<dbReference type="Proteomes" id="UP001524499">
    <property type="component" value="Unassembled WGS sequence"/>
</dbReference>
<evidence type="ECO:0000313" key="3">
    <source>
        <dbReference type="Proteomes" id="UP001524499"/>
    </source>
</evidence>
<gene>
    <name evidence="2" type="ORF">NP590_20020</name>
</gene>
<proteinExistence type="predicted"/>
<dbReference type="EMBL" id="JANIBJ010000068">
    <property type="protein sequence ID" value="MCQ8106401.1"/>
    <property type="molecule type" value="Genomic_DNA"/>
</dbReference>